<evidence type="ECO:0000256" key="5">
    <source>
        <dbReference type="ARBA" id="ARBA00022777"/>
    </source>
</evidence>
<dbReference type="AlphaFoldDB" id="A0A4Q2KED4"/>
<evidence type="ECO:0000259" key="12">
    <source>
        <dbReference type="Pfam" id="PF02782"/>
    </source>
</evidence>
<dbReference type="InterPro" id="IPR018483">
    <property type="entry name" value="Carb_kinase_FGGY_CS"/>
</dbReference>
<dbReference type="EMBL" id="SDOZ01000002">
    <property type="protein sequence ID" value="RXZ62347.1"/>
    <property type="molecule type" value="Genomic_DNA"/>
</dbReference>
<dbReference type="PROSITE" id="PS00445">
    <property type="entry name" value="FGGY_KINASES_2"/>
    <property type="match status" value="1"/>
</dbReference>
<comment type="catalytic activity">
    <reaction evidence="8 10">
        <text>D-xylulose + ATP = D-xylulose 5-phosphate + ADP + H(+)</text>
        <dbReference type="Rhea" id="RHEA:10964"/>
        <dbReference type="ChEBI" id="CHEBI:15378"/>
        <dbReference type="ChEBI" id="CHEBI:17140"/>
        <dbReference type="ChEBI" id="CHEBI:30616"/>
        <dbReference type="ChEBI" id="CHEBI:57737"/>
        <dbReference type="ChEBI" id="CHEBI:456216"/>
        <dbReference type="EC" id="2.7.1.17"/>
    </reaction>
</comment>
<evidence type="ECO:0000256" key="9">
    <source>
        <dbReference type="RuleBase" id="RU003733"/>
    </source>
</evidence>
<dbReference type="Pfam" id="PF00370">
    <property type="entry name" value="FGGY_N"/>
    <property type="match status" value="1"/>
</dbReference>
<dbReference type="InterPro" id="IPR018484">
    <property type="entry name" value="FGGY_N"/>
</dbReference>
<evidence type="ECO:0000256" key="4">
    <source>
        <dbReference type="ARBA" id="ARBA00022741"/>
    </source>
</evidence>
<evidence type="ECO:0000256" key="7">
    <source>
        <dbReference type="ARBA" id="ARBA00023277"/>
    </source>
</evidence>
<reference evidence="13 14" key="1">
    <citation type="journal article" date="2019" name="Gut">
        <title>Antibiotics-induced monodominance of a novel gut bacterial order.</title>
        <authorList>
            <person name="Hildebrand F."/>
            <person name="Moitinho-Silva L."/>
            <person name="Blasche S."/>
            <person name="Jahn M.T."/>
            <person name="Gossmann T.I."/>
            <person name="Heuerta-Cepas J."/>
            <person name="Hercog R."/>
            <person name="Luetge M."/>
            <person name="Bahram M."/>
            <person name="Pryszlak A."/>
            <person name="Alves R.J."/>
            <person name="Waszak S.M."/>
            <person name="Zhu A."/>
            <person name="Ye L."/>
            <person name="Costea P.I."/>
            <person name="Aalvink S."/>
            <person name="Belzer C."/>
            <person name="Forslund S.K."/>
            <person name="Sunagawa S."/>
            <person name="Hentschel U."/>
            <person name="Merten C."/>
            <person name="Patil K.R."/>
            <person name="Benes V."/>
            <person name="Bork P."/>
        </authorList>
    </citation>
    <scope>NUCLEOTIDE SEQUENCE [LARGE SCALE GENOMIC DNA]</scope>
    <source>
        <strain evidence="13 14">HDS1380</strain>
    </source>
</reference>
<keyword evidence="14" id="KW-1185">Reference proteome</keyword>
<dbReference type="HAMAP" id="MF_02220">
    <property type="entry name" value="XylB"/>
    <property type="match status" value="1"/>
</dbReference>
<keyword evidence="3 8" id="KW-0808">Transferase</keyword>
<keyword evidence="7 8" id="KW-0119">Carbohydrate metabolism</keyword>
<gene>
    <name evidence="8 10 13" type="primary">xylB</name>
    <name evidence="13" type="ORF">ESZ91_08120</name>
</gene>
<comment type="function">
    <text evidence="8">Catalyzes the phosphorylation of D-xylulose to D-xylulose 5-phosphate.</text>
</comment>
<dbReference type="SUPFAM" id="SSF53067">
    <property type="entry name" value="Actin-like ATPase domain"/>
    <property type="match status" value="2"/>
</dbReference>
<dbReference type="InterPro" id="IPR043129">
    <property type="entry name" value="ATPase_NBD"/>
</dbReference>
<proteinExistence type="inferred from homology"/>
<dbReference type="PIRSF" id="PIRSF000538">
    <property type="entry name" value="GlpK"/>
    <property type="match status" value="1"/>
</dbReference>
<comment type="similarity">
    <text evidence="1 8 9">Belongs to the FGGY kinase family.</text>
</comment>
<feature type="site" description="Important for activity" evidence="8">
    <location>
        <position position="8"/>
    </location>
</feature>
<dbReference type="GO" id="GO:0042732">
    <property type="term" value="P:D-xylose metabolic process"/>
    <property type="evidence" value="ECO:0007669"/>
    <property type="project" value="UniProtKB-KW"/>
</dbReference>
<name>A0A4Q2KED4_9FIRM</name>
<dbReference type="OrthoDB" id="9805576at2"/>
<dbReference type="PROSITE" id="PS00933">
    <property type="entry name" value="FGGY_KINASES_1"/>
    <property type="match status" value="1"/>
</dbReference>
<dbReference type="InterPro" id="IPR000577">
    <property type="entry name" value="Carb_kinase_FGGY"/>
</dbReference>
<evidence type="ECO:0000256" key="2">
    <source>
        <dbReference type="ARBA" id="ARBA00022629"/>
    </source>
</evidence>
<dbReference type="Proteomes" id="UP000291269">
    <property type="component" value="Unassembled WGS sequence"/>
</dbReference>
<dbReference type="GO" id="GO:0004856">
    <property type="term" value="F:D-xylulokinase activity"/>
    <property type="evidence" value="ECO:0007669"/>
    <property type="project" value="UniProtKB-UniRule"/>
</dbReference>
<dbReference type="PANTHER" id="PTHR43095">
    <property type="entry name" value="SUGAR KINASE"/>
    <property type="match status" value="1"/>
</dbReference>
<evidence type="ECO:0000256" key="10">
    <source>
        <dbReference type="RuleBase" id="RU364073"/>
    </source>
</evidence>
<dbReference type="RefSeq" id="WP_129225971.1">
    <property type="nucleotide sequence ID" value="NZ_SDOZ01000002.1"/>
</dbReference>
<dbReference type="EC" id="2.7.1.17" evidence="8 10"/>
<evidence type="ECO:0000259" key="11">
    <source>
        <dbReference type="Pfam" id="PF00370"/>
    </source>
</evidence>
<evidence type="ECO:0000313" key="13">
    <source>
        <dbReference type="EMBL" id="RXZ62347.1"/>
    </source>
</evidence>
<keyword evidence="2 8" id="KW-0859">Xylose metabolism</keyword>
<feature type="binding site" evidence="8">
    <location>
        <begin position="81"/>
        <end position="82"/>
    </location>
    <ligand>
        <name>substrate</name>
    </ligand>
</feature>
<comment type="caution">
    <text evidence="13">The sequence shown here is derived from an EMBL/GenBank/DDBJ whole genome shotgun (WGS) entry which is preliminary data.</text>
</comment>
<dbReference type="InterPro" id="IPR018485">
    <property type="entry name" value="FGGY_C"/>
</dbReference>
<feature type="domain" description="Carbohydrate kinase FGGY C-terminal" evidence="12">
    <location>
        <begin position="257"/>
        <end position="449"/>
    </location>
</feature>
<dbReference type="GO" id="GO:0005524">
    <property type="term" value="F:ATP binding"/>
    <property type="evidence" value="ECO:0007669"/>
    <property type="project" value="UniProtKB-UniRule"/>
</dbReference>
<dbReference type="InterPro" id="IPR006000">
    <property type="entry name" value="Xylulokinase"/>
</dbReference>
<feature type="active site" description="Proton acceptor" evidence="8">
    <location>
        <position position="240"/>
    </location>
</feature>
<evidence type="ECO:0000313" key="14">
    <source>
        <dbReference type="Proteomes" id="UP000291269"/>
    </source>
</evidence>
<evidence type="ECO:0000256" key="1">
    <source>
        <dbReference type="ARBA" id="ARBA00009156"/>
    </source>
</evidence>
<accession>A0A4Q2KED4</accession>
<evidence type="ECO:0000256" key="8">
    <source>
        <dbReference type="HAMAP-Rule" id="MF_02220"/>
    </source>
</evidence>
<protein>
    <recommendedName>
        <fullName evidence="8 10">Xylulose kinase</fullName>
        <shortName evidence="8 10">Xylulokinase</shortName>
        <ecNumber evidence="8 10">2.7.1.17</ecNumber>
    </recommendedName>
</protein>
<dbReference type="PANTHER" id="PTHR43095:SF5">
    <property type="entry name" value="XYLULOSE KINASE"/>
    <property type="match status" value="1"/>
</dbReference>
<organism evidence="13 14">
    <name type="scientific">Candidatus Borkfalkia ceftriaxoniphila</name>
    <dbReference type="NCBI Taxonomy" id="2508949"/>
    <lineage>
        <taxon>Bacteria</taxon>
        <taxon>Bacillati</taxon>
        <taxon>Bacillota</taxon>
        <taxon>Clostridia</taxon>
        <taxon>Christensenellales</taxon>
        <taxon>Christensenellaceae</taxon>
        <taxon>Candidatus Borkfalkia</taxon>
    </lineage>
</organism>
<keyword evidence="6 8" id="KW-0067">ATP-binding</keyword>
<dbReference type="InterPro" id="IPR050406">
    <property type="entry name" value="FGGY_Carb_Kinase"/>
</dbReference>
<dbReference type="Gene3D" id="3.30.420.40">
    <property type="match status" value="2"/>
</dbReference>
<evidence type="ECO:0000256" key="6">
    <source>
        <dbReference type="ARBA" id="ARBA00022840"/>
    </source>
</evidence>
<dbReference type="GO" id="GO:0005998">
    <property type="term" value="P:xylulose catabolic process"/>
    <property type="evidence" value="ECO:0007669"/>
    <property type="project" value="UniProtKB-UniRule"/>
</dbReference>
<dbReference type="CDD" id="cd07808">
    <property type="entry name" value="ASKHA_NBD_FGGY_EcXK-like"/>
    <property type="match status" value="1"/>
</dbReference>
<sequence>MQYLIGSDVGTSGTKTVLFDETGKIVETAFREYPLYQIKSGWAEQDPRDWAEAVLATVREVLEKSGIAPDKVKGVGLSGQMHGLVLLDKACRVLRKSIIWCDQRTQAECDEITEIVGKERLTEITANPAITGFTASKIRWVQKNEPEIWAKTAHILLPKDYVRFVLTGEFITDVSDASGMQLMDIAGRCYSDEVLEKLHIERRFLPRIVESAECGGRVCAAAAAVCGLKEGTAVAGSAGDQAAAAIGNGIVESGIVSCNIGTSGVVFAHTETPRADAKGRVHTFCHAVRGKWHVMGVTQGAGLSMKWFKDHFYAERAKETDDIYAIVNADIASVPVGCEGLLYLPYLMGERTPHLDADAKGVFFGITPRHTRAHFARAVMEGVSFSLLDCLQILREMGNSPREIRIGGGGAKSALWKQMIADVFGCETVATNSGEAGALGAAILAGVAAGVYQNVETACRNMIRITERFSPDPEKTREYRKFYRIYCGLYPALKNNFKELQELC</sequence>
<dbReference type="NCBIfam" id="TIGR01312">
    <property type="entry name" value="XylB"/>
    <property type="match status" value="1"/>
</dbReference>
<keyword evidence="5 8" id="KW-0418">Kinase</keyword>
<dbReference type="Pfam" id="PF02782">
    <property type="entry name" value="FGGY_C"/>
    <property type="match status" value="1"/>
</dbReference>
<evidence type="ECO:0000256" key="3">
    <source>
        <dbReference type="ARBA" id="ARBA00022679"/>
    </source>
</evidence>
<keyword evidence="4 8" id="KW-0547">Nucleotide-binding</keyword>
<feature type="domain" description="Carbohydrate kinase FGGY N-terminal" evidence="11">
    <location>
        <begin position="3"/>
        <end position="247"/>
    </location>
</feature>